<keyword evidence="1" id="KW-0812">Transmembrane</keyword>
<keyword evidence="3" id="KW-1185">Reference proteome</keyword>
<dbReference type="AlphaFoldDB" id="K0EML7"/>
<organism evidence="2 3">
    <name type="scientific">Nocardia brasiliensis (strain ATCC 700358 / HUJEG-1)</name>
    <dbReference type="NCBI Taxonomy" id="1133849"/>
    <lineage>
        <taxon>Bacteria</taxon>
        <taxon>Bacillati</taxon>
        <taxon>Actinomycetota</taxon>
        <taxon>Actinomycetes</taxon>
        <taxon>Mycobacteriales</taxon>
        <taxon>Nocardiaceae</taxon>
        <taxon>Nocardia</taxon>
    </lineage>
</organism>
<sequence length="177" mass="19913">MVGVAAVPAWLQSSRFYRFDWIPVWGPAACWTIAVLLLALPGLAGRREPGRIKPPSLVVAIVLGVAMVPVWSVSMFATSFAAEDSEVVAVAVNSDGRHELVTELHKIYNHPPGCRVLLRERGWLFSRQDTVWNEDVCPQHVSFTGDTMIEAVTESGETERWKFDADQMQVDRIYRFR</sequence>
<dbReference type="EMBL" id="CP003876">
    <property type="protein sequence ID" value="AFU00803.1"/>
    <property type="molecule type" value="Genomic_DNA"/>
</dbReference>
<keyword evidence="1" id="KW-1133">Transmembrane helix</keyword>
<reference evidence="2 3" key="1">
    <citation type="journal article" date="2012" name="J. Bacteriol.">
        <title>Complete genome sequence of Nocardia brasiliensis HUJEG-1.</title>
        <authorList>
            <person name="Vera-Cabrera L."/>
            <person name="Ortiz-Lopez R."/>
            <person name="Elizondo-Gonzalez R."/>
            <person name="Perez-Maya A.A."/>
            <person name="Ocampo-Candiani J."/>
        </authorList>
    </citation>
    <scope>NUCLEOTIDE SEQUENCE [LARGE SCALE GENOMIC DNA]</scope>
    <source>
        <strain evidence="3">ATCC 700358</strain>
    </source>
</reference>
<dbReference type="Proteomes" id="UP000006304">
    <property type="component" value="Chromosome"/>
</dbReference>
<evidence type="ECO:0000256" key="1">
    <source>
        <dbReference type="SAM" id="Phobius"/>
    </source>
</evidence>
<proteinExistence type="predicted"/>
<feature type="transmembrane region" description="Helical" evidence="1">
    <location>
        <begin position="24"/>
        <end position="45"/>
    </location>
</feature>
<dbReference type="HOGENOM" id="CLU_1516373_0_0_11"/>
<protein>
    <submittedName>
        <fullName evidence="2">Uncharacterized protein</fullName>
    </submittedName>
</protein>
<evidence type="ECO:0000313" key="2">
    <source>
        <dbReference type="EMBL" id="AFU00803.1"/>
    </source>
</evidence>
<evidence type="ECO:0000313" key="3">
    <source>
        <dbReference type="Proteomes" id="UP000006304"/>
    </source>
</evidence>
<dbReference type="eggNOG" id="ENOG5032G3W">
    <property type="taxonomic scope" value="Bacteria"/>
</dbReference>
<feature type="transmembrane region" description="Helical" evidence="1">
    <location>
        <begin position="57"/>
        <end position="77"/>
    </location>
</feature>
<accession>K0EML7</accession>
<name>K0EML7_NOCB7</name>
<gene>
    <name evidence="2" type="ORF">O3I_014210</name>
</gene>
<dbReference type="KEGG" id="nbr:O3I_014210"/>
<keyword evidence="1" id="KW-0472">Membrane</keyword>